<dbReference type="PRINTS" id="PR01243">
    <property type="entry name" value="NUCDPKINASE"/>
</dbReference>
<dbReference type="Proteomes" id="UP000318017">
    <property type="component" value="Chromosome"/>
</dbReference>
<dbReference type="GO" id="GO:0004550">
    <property type="term" value="F:nucleoside diphosphate kinase activity"/>
    <property type="evidence" value="ECO:0007669"/>
    <property type="project" value="UniProtKB-UniRule"/>
</dbReference>
<evidence type="ECO:0000259" key="17">
    <source>
        <dbReference type="SMART" id="SM00562"/>
    </source>
</evidence>
<feature type="binding site" evidence="13 14">
    <location>
        <position position="86"/>
    </location>
    <ligand>
        <name>ATP</name>
        <dbReference type="ChEBI" id="CHEBI:30616"/>
    </ligand>
</feature>
<dbReference type="InterPro" id="IPR036850">
    <property type="entry name" value="NDK-like_dom_sf"/>
</dbReference>
<feature type="binding site" evidence="13 14">
    <location>
        <position position="113"/>
    </location>
    <ligand>
        <name>ATP</name>
        <dbReference type="ChEBI" id="CHEBI:30616"/>
    </ligand>
</feature>
<keyword evidence="9 13" id="KW-0418">Kinase</keyword>
<dbReference type="PANTHER" id="PTHR11349">
    <property type="entry name" value="NUCLEOSIDE DIPHOSPHATE KINASE"/>
    <property type="match status" value="1"/>
</dbReference>
<feature type="domain" description="Nucleoside diphosphate kinase-like" evidence="17">
    <location>
        <begin position="2"/>
        <end position="139"/>
    </location>
</feature>
<accession>A0A518G8B7</accession>
<evidence type="ECO:0000256" key="10">
    <source>
        <dbReference type="ARBA" id="ARBA00022840"/>
    </source>
</evidence>
<evidence type="ECO:0000256" key="8">
    <source>
        <dbReference type="ARBA" id="ARBA00022741"/>
    </source>
</evidence>
<dbReference type="SMART" id="SM00562">
    <property type="entry name" value="NDK"/>
    <property type="match status" value="1"/>
</dbReference>
<feature type="binding site" evidence="13 14">
    <location>
        <position position="58"/>
    </location>
    <ligand>
        <name>ATP</name>
        <dbReference type="ChEBI" id="CHEBI:30616"/>
    </ligand>
</feature>
<evidence type="ECO:0000256" key="1">
    <source>
        <dbReference type="ARBA" id="ARBA00001946"/>
    </source>
</evidence>
<evidence type="ECO:0000256" key="4">
    <source>
        <dbReference type="ARBA" id="ARBA00017632"/>
    </source>
</evidence>
<dbReference type="GO" id="GO:0006228">
    <property type="term" value="P:UTP biosynthetic process"/>
    <property type="evidence" value="ECO:0007669"/>
    <property type="project" value="UniProtKB-UniRule"/>
</dbReference>
<evidence type="ECO:0000256" key="7">
    <source>
        <dbReference type="ARBA" id="ARBA00022723"/>
    </source>
</evidence>
<feature type="binding site" evidence="13 14">
    <location>
        <position position="92"/>
    </location>
    <ligand>
        <name>ATP</name>
        <dbReference type="ChEBI" id="CHEBI:30616"/>
    </ligand>
</feature>
<dbReference type="FunFam" id="3.30.70.141:FF:000003">
    <property type="entry name" value="Nucleoside diphosphate kinase"/>
    <property type="match status" value="1"/>
</dbReference>
<organism evidence="18 19">
    <name type="scientific">Aureliella helgolandensis</name>
    <dbReference type="NCBI Taxonomy" id="2527968"/>
    <lineage>
        <taxon>Bacteria</taxon>
        <taxon>Pseudomonadati</taxon>
        <taxon>Planctomycetota</taxon>
        <taxon>Planctomycetia</taxon>
        <taxon>Pirellulales</taxon>
        <taxon>Pirellulaceae</taxon>
        <taxon>Aureliella</taxon>
    </lineage>
</organism>
<dbReference type="HAMAP" id="MF_00451">
    <property type="entry name" value="NDP_kinase"/>
    <property type="match status" value="1"/>
</dbReference>
<dbReference type="EC" id="2.7.4.6" evidence="3 13"/>
<dbReference type="GO" id="GO:0006241">
    <property type="term" value="P:CTP biosynthetic process"/>
    <property type="evidence" value="ECO:0007669"/>
    <property type="project" value="UniProtKB-UniRule"/>
</dbReference>
<dbReference type="GO" id="GO:0005737">
    <property type="term" value="C:cytoplasm"/>
    <property type="evidence" value="ECO:0007669"/>
    <property type="project" value="UniProtKB-SubCell"/>
</dbReference>
<dbReference type="EMBL" id="CP036298">
    <property type="protein sequence ID" value="QDV24823.1"/>
    <property type="molecule type" value="Genomic_DNA"/>
</dbReference>
<dbReference type="GO" id="GO:0006183">
    <property type="term" value="P:GTP biosynthetic process"/>
    <property type="evidence" value="ECO:0007669"/>
    <property type="project" value="UniProtKB-UniRule"/>
</dbReference>
<proteinExistence type="inferred from homology"/>
<comment type="similarity">
    <text evidence="2 13 14 15">Belongs to the NDK family.</text>
</comment>
<keyword evidence="7 13" id="KW-0479">Metal-binding</keyword>
<keyword evidence="6 13" id="KW-0808">Transferase</keyword>
<sequence>MLQRSLVLLKPDCIERRLMGQIISRFEAKGLNIVAMKMLRVTPDLAKQHYAEHVSKPFYPSLEAFIVSAPIVALAVEGLDVIRLIRDMLGATNGLNAAPGTIRGDFSSSRQMNLVHASDSPESAARELKLYFAESDLCDHELLLTPALRAGDEA</sequence>
<evidence type="ECO:0000256" key="15">
    <source>
        <dbReference type="RuleBase" id="RU004011"/>
    </source>
</evidence>
<keyword evidence="11 13" id="KW-0460">Magnesium</keyword>
<evidence type="ECO:0000256" key="16">
    <source>
        <dbReference type="RuleBase" id="RU004013"/>
    </source>
</evidence>
<gene>
    <name evidence="18" type="primary">ndkA</name>
    <name evidence="13" type="synonym">ndk</name>
    <name evidence="18" type="ORF">Q31a_31450</name>
</gene>
<evidence type="ECO:0000313" key="18">
    <source>
        <dbReference type="EMBL" id="QDV24823.1"/>
    </source>
</evidence>
<keyword evidence="13" id="KW-0963">Cytoplasm</keyword>
<evidence type="ECO:0000256" key="6">
    <source>
        <dbReference type="ARBA" id="ARBA00022679"/>
    </source>
</evidence>
<comment type="catalytic activity">
    <reaction evidence="13 16">
        <text>a 2'-deoxyribonucleoside 5'-diphosphate + ATP = a 2'-deoxyribonucleoside 5'-triphosphate + ADP</text>
        <dbReference type="Rhea" id="RHEA:44640"/>
        <dbReference type="ChEBI" id="CHEBI:30616"/>
        <dbReference type="ChEBI" id="CHEBI:61560"/>
        <dbReference type="ChEBI" id="CHEBI:73316"/>
        <dbReference type="ChEBI" id="CHEBI:456216"/>
        <dbReference type="EC" id="2.7.4.6"/>
    </reaction>
</comment>
<dbReference type="GO" id="GO:0005524">
    <property type="term" value="F:ATP binding"/>
    <property type="evidence" value="ECO:0007669"/>
    <property type="project" value="UniProtKB-UniRule"/>
</dbReference>
<dbReference type="InterPro" id="IPR034907">
    <property type="entry name" value="NDK-like_dom"/>
</dbReference>
<dbReference type="Gene3D" id="3.30.70.141">
    <property type="entry name" value="Nucleoside diphosphate kinase-like domain"/>
    <property type="match status" value="1"/>
</dbReference>
<name>A0A518G8B7_9BACT</name>
<evidence type="ECO:0000256" key="14">
    <source>
        <dbReference type="PROSITE-ProRule" id="PRU00706"/>
    </source>
</evidence>
<comment type="function">
    <text evidence="13">Major role in the synthesis of nucleoside triphosphates other than ATP. The ATP gamma phosphate is transferred to the NDP beta phosphate via a ping-pong mechanism, using a phosphorylated active-site intermediate.</text>
</comment>
<reference evidence="18 19" key="1">
    <citation type="submission" date="2019-02" db="EMBL/GenBank/DDBJ databases">
        <title>Deep-cultivation of Planctomycetes and their phenomic and genomic characterization uncovers novel biology.</title>
        <authorList>
            <person name="Wiegand S."/>
            <person name="Jogler M."/>
            <person name="Boedeker C."/>
            <person name="Pinto D."/>
            <person name="Vollmers J."/>
            <person name="Rivas-Marin E."/>
            <person name="Kohn T."/>
            <person name="Peeters S.H."/>
            <person name="Heuer A."/>
            <person name="Rast P."/>
            <person name="Oberbeckmann S."/>
            <person name="Bunk B."/>
            <person name="Jeske O."/>
            <person name="Meyerdierks A."/>
            <person name="Storesund J.E."/>
            <person name="Kallscheuer N."/>
            <person name="Luecker S."/>
            <person name="Lage O.M."/>
            <person name="Pohl T."/>
            <person name="Merkel B.J."/>
            <person name="Hornburger P."/>
            <person name="Mueller R.-W."/>
            <person name="Bruemmer F."/>
            <person name="Labrenz M."/>
            <person name="Spormann A.M."/>
            <person name="Op den Camp H."/>
            <person name="Overmann J."/>
            <person name="Amann R."/>
            <person name="Jetten M.S.M."/>
            <person name="Mascher T."/>
            <person name="Medema M.H."/>
            <person name="Devos D.P."/>
            <person name="Kaster A.-K."/>
            <person name="Ovreas L."/>
            <person name="Rohde M."/>
            <person name="Galperin M.Y."/>
            <person name="Jogler C."/>
        </authorList>
    </citation>
    <scope>NUCLEOTIDE SEQUENCE [LARGE SCALE GENOMIC DNA]</scope>
    <source>
        <strain evidence="18 19">Q31a</strain>
    </source>
</reference>
<evidence type="ECO:0000256" key="12">
    <source>
        <dbReference type="ARBA" id="ARBA00023080"/>
    </source>
</evidence>
<dbReference type="SUPFAM" id="SSF54919">
    <property type="entry name" value="Nucleoside diphosphate kinase, NDK"/>
    <property type="match status" value="1"/>
</dbReference>
<evidence type="ECO:0000256" key="5">
    <source>
        <dbReference type="ARBA" id="ARBA00022553"/>
    </source>
</evidence>
<keyword evidence="12 13" id="KW-0546">Nucleotide metabolism</keyword>
<dbReference type="GO" id="GO:0046872">
    <property type="term" value="F:metal ion binding"/>
    <property type="evidence" value="ECO:0007669"/>
    <property type="project" value="UniProtKB-KW"/>
</dbReference>
<comment type="subcellular location">
    <subcellularLocation>
        <location evidence="13">Cytoplasm</location>
    </subcellularLocation>
</comment>
<comment type="catalytic activity">
    <reaction evidence="13">
        <text>a ribonucleoside 5'-diphosphate + ATP = a ribonucleoside 5'-triphosphate + ADP</text>
        <dbReference type="Rhea" id="RHEA:18113"/>
        <dbReference type="ChEBI" id="CHEBI:30616"/>
        <dbReference type="ChEBI" id="CHEBI:57930"/>
        <dbReference type="ChEBI" id="CHEBI:61557"/>
        <dbReference type="ChEBI" id="CHEBI:456216"/>
        <dbReference type="EC" id="2.7.4.6"/>
    </reaction>
</comment>
<evidence type="ECO:0000256" key="3">
    <source>
        <dbReference type="ARBA" id="ARBA00012966"/>
    </source>
</evidence>
<keyword evidence="19" id="KW-1185">Reference proteome</keyword>
<feature type="binding site" evidence="13 14">
    <location>
        <position position="10"/>
    </location>
    <ligand>
        <name>ATP</name>
        <dbReference type="ChEBI" id="CHEBI:30616"/>
    </ligand>
</feature>
<evidence type="ECO:0000256" key="9">
    <source>
        <dbReference type="ARBA" id="ARBA00022777"/>
    </source>
</evidence>
<dbReference type="PROSITE" id="PS00469">
    <property type="entry name" value="NDPK"/>
    <property type="match status" value="1"/>
</dbReference>
<comment type="subunit">
    <text evidence="13">Homotetramer.</text>
</comment>
<protein>
    <recommendedName>
        <fullName evidence="4 13">Nucleoside diphosphate kinase</fullName>
        <shortName evidence="13">NDK</shortName>
        <shortName evidence="13">NDP kinase</shortName>
        <ecNumber evidence="3 13">2.7.4.6</ecNumber>
    </recommendedName>
    <alternativeName>
        <fullName evidence="13">Nucleoside-2-P kinase</fullName>
    </alternativeName>
</protein>
<dbReference type="AlphaFoldDB" id="A0A518G8B7"/>
<dbReference type="PROSITE" id="PS51374">
    <property type="entry name" value="NDPK_LIKE"/>
    <property type="match status" value="1"/>
</dbReference>
<keyword evidence="10 13" id="KW-0067">ATP-binding</keyword>
<keyword evidence="5 13" id="KW-0597">Phosphoprotein</keyword>
<feature type="active site" description="Pros-phosphohistidine intermediate" evidence="13 14">
    <location>
        <position position="116"/>
    </location>
</feature>
<dbReference type="CDD" id="cd04413">
    <property type="entry name" value="NDPk_I"/>
    <property type="match status" value="1"/>
</dbReference>
<feature type="binding site" evidence="13 14">
    <location>
        <position position="103"/>
    </location>
    <ligand>
        <name>ATP</name>
        <dbReference type="ChEBI" id="CHEBI:30616"/>
    </ligand>
</feature>
<evidence type="ECO:0000256" key="13">
    <source>
        <dbReference type="HAMAP-Rule" id="MF_00451"/>
    </source>
</evidence>
<dbReference type="Pfam" id="PF00334">
    <property type="entry name" value="NDK"/>
    <property type="match status" value="1"/>
</dbReference>
<dbReference type="NCBIfam" id="NF001908">
    <property type="entry name" value="PRK00668.1"/>
    <property type="match status" value="1"/>
</dbReference>
<dbReference type="InterPro" id="IPR001564">
    <property type="entry name" value="Nucleoside_diP_kinase"/>
</dbReference>
<evidence type="ECO:0000256" key="11">
    <source>
        <dbReference type="ARBA" id="ARBA00022842"/>
    </source>
</evidence>
<dbReference type="InterPro" id="IPR023005">
    <property type="entry name" value="Nucleoside_diP_kinase_AS"/>
</dbReference>
<evidence type="ECO:0000256" key="2">
    <source>
        <dbReference type="ARBA" id="ARBA00008142"/>
    </source>
</evidence>
<comment type="cofactor">
    <cofactor evidence="1 13">
        <name>Mg(2+)</name>
        <dbReference type="ChEBI" id="CHEBI:18420"/>
    </cofactor>
</comment>
<dbReference type="KEGG" id="ahel:Q31a_31450"/>
<evidence type="ECO:0000313" key="19">
    <source>
        <dbReference type="Proteomes" id="UP000318017"/>
    </source>
</evidence>
<keyword evidence="8 13" id="KW-0547">Nucleotide-binding</keyword>